<comment type="caution">
    <text evidence="2">The sequence shown here is derived from an EMBL/GenBank/DDBJ whole genome shotgun (WGS) entry which is preliminary data.</text>
</comment>
<keyword evidence="3" id="KW-1185">Reference proteome</keyword>
<protein>
    <submittedName>
        <fullName evidence="2">Uncharacterized protein</fullName>
    </submittedName>
</protein>
<reference evidence="2 3" key="1">
    <citation type="submission" date="2013-02" db="EMBL/GenBank/DDBJ databases">
        <title>The Genome Sequence of Acinetobacter bereziniae CIP 70.12.</title>
        <authorList>
            <consortium name="The Broad Institute Genome Sequencing Platform"/>
            <consortium name="The Broad Institute Genome Sequencing Center for Infectious Disease"/>
            <person name="Cerqueira G."/>
            <person name="Feldgarden M."/>
            <person name="Courvalin P."/>
            <person name="Perichon B."/>
            <person name="Grillot-Courvalin C."/>
            <person name="Clermont D."/>
            <person name="Rocha E."/>
            <person name="Yoon E.-J."/>
            <person name="Nemec A."/>
            <person name="Walker B."/>
            <person name="Young S.K."/>
            <person name="Zeng Q."/>
            <person name="Gargeya S."/>
            <person name="Fitzgerald M."/>
            <person name="Haas B."/>
            <person name="Abouelleil A."/>
            <person name="Alvarado L."/>
            <person name="Arachchi H.M."/>
            <person name="Berlin A.M."/>
            <person name="Chapman S.B."/>
            <person name="Dewar J."/>
            <person name="Goldberg J."/>
            <person name="Griggs A."/>
            <person name="Gujja S."/>
            <person name="Hansen M."/>
            <person name="Howarth C."/>
            <person name="Imamovic A."/>
            <person name="Larimer J."/>
            <person name="McCowan C."/>
            <person name="Murphy C."/>
            <person name="Neiman D."/>
            <person name="Pearson M."/>
            <person name="Priest M."/>
            <person name="Roberts A."/>
            <person name="Saif S."/>
            <person name="Shea T."/>
            <person name="Sisk P."/>
            <person name="Sykes S."/>
            <person name="Wortman J."/>
            <person name="Nusbaum C."/>
            <person name="Birren B."/>
        </authorList>
    </citation>
    <scope>NUCLEOTIDE SEQUENCE [LARGE SCALE GENOMIC DNA]</scope>
    <source>
        <strain evidence="2 3">CIP 70.12</strain>
    </source>
</reference>
<gene>
    <name evidence="2" type="ORF">F938_02120</name>
</gene>
<dbReference type="AlphaFoldDB" id="N9DFR5"/>
<accession>N9DFR5</accession>
<keyword evidence="1" id="KW-0732">Signal</keyword>
<name>N9DFR5_ACIBZ</name>
<organism evidence="2 3">
    <name type="scientific">Acinetobacter bereziniae LMG 1003 = CIP 70.12</name>
    <dbReference type="NCBI Taxonomy" id="981324"/>
    <lineage>
        <taxon>Bacteria</taxon>
        <taxon>Pseudomonadati</taxon>
        <taxon>Pseudomonadota</taxon>
        <taxon>Gammaproteobacteria</taxon>
        <taxon>Moraxellales</taxon>
        <taxon>Moraxellaceae</taxon>
        <taxon>Acinetobacter</taxon>
    </lineage>
</organism>
<proteinExistence type="predicted"/>
<dbReference type="HOGENOM" id="CLU_3176716_0_0_6"/>
<feature type="chain" id="PRO_5004140761" evidence="1">
    <location>
        <begin position="23"/>
        <end position="52"/>
    </location>
</feature>
<evidence type="ECO:0000313" key="2">
    <source>
        <dbReference type="EMBL" id="ENV96641.1"/>
    </source>
</evidence>
<sequence>MNKIYVSLLLMICVFNTSCISAKSELKNTGNNMINLEKTKTYCIGRYVVEIP</sequence>
<feature type="non-terminal residue" evidence="2">
    <location>
        <position position="52"/>
    </location>
</feature>
<dbReference type="Proteomes" id="UP000013251">
    <property type="component" value="Unassembled WGS sequence"/>
</dbReference>
<feature type="signal peptide" evidence="1">
    <location>
        <begin position="1"/>
        <end position="22"/>
    </location>
</feature>
<evidence type="ECO:0000313" key="3">
    <source>
        <dbReference type="Proteomes" id="UP000013251"/>
    </source>
</evidence>
<evidence type="ECO:0000256" key="1">
    <source>
        <dbReference type="SAM" id="SignalP"/>
    </source>
</evidence>
<dbReference type="EMBL" id="APQG01000025">
    <property type="protein sequence ID" value="ENV96641.1"/>
    <property type="molecule type" value="Genomic_DNA"/>
</dbReference>